<dbReference type="EMBL" id="MU167369">
    <property type="protein sequence ID" value="KAG0141850.1"/>
    <property type="molecule type" value="Genomic_DNA"/>
</dbReference>
<protein>
    <submittedName>
        <fullName evidence="1">Uncharacterized protein</fullName>
    </submittedName>
</protein>
<evidence type="ECO:0000313" key="1">
    <source>
        <dbReference type="EMBL" id="KAG0141850.1"/>
    </source>
</evidence>
<dbReference type="AlphaFoldDB" id="A0A9P6T7R7"/>
<organism evidence="1 2">
    <name type="scientific">Cronartium quercuum f. sp. fusiforme G11</name>
    <dbReference type="NCBI Taxonomy" id="708437"/>
    <lineage>
        <taxon>Eukaryota</taxon>
        <taxon>Fungi</taxon>
        <taxon>Dikarya</taxon>
        <taxon>Basidiomycota</taxon>
        <taxon>Pucciniomycotina</taxon>
        <taxon>Pucciniomycetes</taxon>
        <taxon>Pucciniales</taxon>
        <taxon>Coleosporiaceae</taxon>
        <taxon>Cronartium</taxon>
    </lineage>
</organism>
<name>A0A9P6T7R7_9BASI</name>
<evidence type="ECO:0000313" key="2">
    <source>
        <dbReference type="Proteomes" id="UP000886653"/>
    </source>
</evidence>
<gene>
    <name evidence="1" type="ORF">CROQUDRAFT_98274</name>
</gene>
<reference evidence="1" key="1">
    <citation type="submission" date="2013-11" db="EMBL/GenBank/DDBJ databases">
        <title>Genome sequence of the fusiform rust pathogen reveals effectors for host alternation and coevolution with pine.</title>
        <authorList>
            <consortium name="DOE Joint Genome Institute"/>
            <person name="Smith K."/>
            <person name="Pendleton A."/>
            <person name="Kubisiak T."/>
            <person name="Anderson C."/>
            <person name="Salamov A."/>
            <person name="Aerts A."/>
            <person name="Riley R."/>
            <person name="Clum A."/>
            <person name="Lindquist E."/>
            <person name="Ence D."/>
            <person name="Campbell M."/>
            <person name="Kronenberg Z."/>
            <person name="Feau N."/>
            <person name="Dhillon B."/>
            <person name="Hamelin R."/>
            <person name="Burleigh J."/>
            <person name="Smith J."/>
            <person name="Yandell M."/>
            <person name="Nelson C."/>
            <person name="Grigoriev I."/>
            <person name="Davis J."/>
        </authorList>
    </citation>
    <scope>NUCLEOTIDE SEQUENCE</scope>
    <source>
        <strain evidence="1">G11</strain>
    </source>
</reference>
<proteinExistence type="predicted"/>
<sequence length="154" mass="17272">MLAQANNLHPLLAHLVISSPNPEQQCIAAMNIIHTCLVWLMRHQASSNDQIKLVFRATPAQTGDEALLDEWRTQIHCIEKLGEGGISMTPGCFSLLREVWPWPGVGYLDFDREFEVIAEEADDEGDEEDIFIQGLDDNILSLALEELGLDEETE</sequence>
<dbReference type="Proteomes" id="UP000886653">
    <property type="component" value="Unassembled WGS sequence"/>
</dbReference>
<accession>A0A9P6T7R7</accession>
<comment type="caution">
    <text evidence="1">The sequence shown here is derived from an EMBL/GenBank/DDBJ whole genome shotgun (WGS) entry which is preliminary data.</text>
</comment>
<keyword evidence="2" id="KW-1185">Reference proteome</keyword>